<reference evidence="5 6" key="1">
    <citation type="submission" date="2019-12" db="EMBL/GenBank/DDBJ databases">
        <title>Erwinia sp. nov., isolated from droppings of birds in the Qinghai-Tiebt plateau of China.</title>
        <authorList>
            <person name="Ge Y."/>
        </authorList>
    </citation>
    <scope>NUCLEOTIDE SEQUENCE [LARGE SCALE GENOMIC DNA]</scope>
    <source>
        <strain evidence="5 6">J780</strain>
    </source>
</reference>
<dbReference type="PANTHER" id="PTHR40055:SF2">
    <property type="entry name" value="DNA GYRASE INHIBITOR"/>
    <property type="match status" value="1"/>
</dbReference>
<comment type="subcellular location">
    <subcellularLocation>
        <location evidence="3">Cytoplasm</location>
    </subcellularLocation>
</comment>
<evidence type="ECO:0000256" key="2">
    <source>
        <dbReference type="ARBA" id="ARBA00023016"/>
    </source>
</evidence>
<feature type="domain" description="AraC effector-binding" evidence="4">
    <location>
        <begin position="1"/>
        <end position="152"/>
    </location>
</feature>
<dbReference type="GO" id="GO:0008657">
    <property type="term" value="F:DNA topoisomerase type II (double strand cut, ATP-hydrolyzing) inhibitor activity"/>
    <property type="evidence" value="ECO:0007669"/>
    <property type="project" value="UniProtKB-UniRule"/>
</dbReference>
<evidence type="ECO:0000256" key="1">
    <source>
        <dbReference type="ARBA" id="ARBA00022490"/>
    </source>
</evidence>
<dbReference type="InterPro" id="IPR010499">
    <property type="entry name" value="AraC_E-bd"/>
</dbReference>
<dbReference type="SUPFAM" id="SSF55136">
    <property type="entry name" value="Probable bacterial effector-binding domain"/>
    <property type="match status" value="1"/>
</dbReference>
<dbReference type="Pfam" id="PF06445">
    <property type="entry name" value="GyrI-like"/>
    <property type="match status" value="1"/>
</dbReference>
<dbReference type="RefSeq" id="WP_156287215.1">
    <property type="nucleotide sequence ID" value="NZ_CP046509.1"/>
</dbReference>
<dbReference type="AlphaFoldDB" id="A0A6I6EBI8"/>
<comment type="similarity">
    <text evidence="3">Belongs to the DNA gyrase inhibitor family.</text>
</comment>
<evidence type="ECO:0000259" key="4">
    <source>
        <dbReference type="SMART" id="SM00871"/>
    </source>
</evidence>
<gene>
    <name evidence="3 5" type="primary">sbmC</name>
    <name evidence="5" type="ORF">GN242_07700</name>
</gene>
<dbReference type="PANTHER" id="PTHR40055">
    <property type="entry name" value="TRANSCRIPTIONAL REGULATOR YGIV-RELATED"/>
    <property type="match status" value="1"/>
</dbReference>
<comment type="subunit">
    <text evidence="3">Interacts with DNA gyrase.</text>
</comment>
<dbReference type="GO" id="GO:0005737">
    <property type="term" value="C:cytoplasm"/>
    <property type="evidence" value="ECO:0007669"/>
    <property type="project" value="UniProtKB-SubCell"/>
</dbReference>
<dbReference type="InterPro" id="IPR011256">
    <property type="entry name" value="Reg_factor_effector_dom_sf"/>
</dbReference>
<evidence type="ECO:0000313" key="6">
    <source>
        <dbReference type="Proteomes" id="UP000424752"/>
    </source>
</evidence>
<evidence type="ECO:0000313" key="5">
    <source>
        <dbReference type="EMBL" id="QGU87104.1"/>
    </source>
</evidence>
<dbReference type="HAMAP" id="MF_01896">
    <property type="entry name" value="DNA_gyrase_inhibitor"/>
    <property type="match status" value="1"/>
</dbReference>
<keyword evidence="2 3" id="KW-0346">Stress response</keyword>
<evidence type="ECO:0000256" key="3">
    <source>
        <dbReference type="HAMAP-Rule" id="MF_01896"/>
    </source>
</evidence>
<sequence length="156" mass="17401">MQVEISTLGARQVAAVRLVGPWHETAPRGFARLGEWVCQHQLNGDWLALYYDNPDIVPAEQLRIDTGITVPSGFVLPPESDDIELRAVPGGTYGVAKVTVSDGNFAKPWLEFYDEWLPTSGYQRAEGLCFDRYLNDGSQSGIWEFCICVPLIKKPE</sequence>
<dbReference type="Proteomes" id="UP000424752">
    <property type="component" value="Chromosome"/>
</dbReference>
<dbReference type="InterPro" id="IPR029442">
    <property type="entry name" value="GyrI-like"/>
</dbReference>
<dbReference type="KEGG" id="erwi:GN242_07700"/>
<protein>
    <recommendedName>
        <fullName evidence="3">DNA gyrase inhibitor</fullName>
    </recommendedName>
</protein>
<organism evidence="5 6">
    <name type="scientific">Erwinia sorbitola</name>
    <dbReference type="NCBI Taxonomy" id="2681984"/>
    <lineage>
        <taxon>Bacteria</taxon>
        <taxon>Pseudomonadati</taxon>
        <taxon>Pseudomonadota</taxon>
        <taxon>Gammaproteobacteria</taxon>
        <taxon>Enterobacterales</taxon>
        <taxon>Erwiniaceae</taxon>
        <taxon>Erwinia</taxon>
    </lineage>
</organism>
<comment type="function">
    <text evidence="3">Inhibits the supercoiling activity of DNA gyrase. Acts by inhibiting DNA gyrase at an early step, prior to (or at the step of) binding of DNA by the gyrase. It protects cells against toxins that target DNA gyrase, by inhibiting activity of these toxins and reducing the formation of lethal double-strand breaks in the cell.</text>
</comment>
<dbReference type="InterPro" id="IPR050908">
    <property type="entry name" value="SmbC-like"/>
</dbReference>
<dbReference type="EMBL" id="CP046509">
    <property type="protein sequence ID" value="QGU87104.1"/>
    <property type="molecule type" value="Genomic_DNA"/>
</dbReference>
<name>A0A6I6EBI8_9GAMM</name>
<accession>A0A6I6EBI8</accession>
<dbReference type="InterPro" id="IPR024911">
    <property type="entry name" value="SmbC"/>
</dbReference>
<dbReference type="NCBIfam" id="NF007451">
    <property type="entry name" value="PRK10016.1"/>
    <property type="match status" value="1"/>
</dbReference>
<dbReference type="SMART" id="SM00871">
    <property type="entry name" value="AraC_E_bind"/>
    <property type="match status" value="1"/>
</dbReference>
<keyword evidence="1 3" id="KW-0963">Cytoplasm</keyword>
<dbReference type="Gene3D" id="3.20.80.10">
    <property type="entry name" value="Regulatory factor, effector binding domain"/>
    <property type="match status" value="1"/>
</dbReference>
<proteinExistence type="inferred from homology"/>